<evidence type="ECO:0000259" key="1">
    <source>
        <dbReference type="Pfam" id="PF03358"/>
    </source>
</evidence>
<dbReference type="GO" id="GO:0005829">
    <property type="term" value="C:cytosol"/>
    <property type="evidence" value="ECO:0007669"/>
    <property type="project" value="TreeGrafter"/>
</dbReference>
<dbReference type="Pfam" id="PF03358">
    <property type="entry name" value="FMN_red"/>
    <property type="match status" value="1"/>
</dbReference>
<dbReference type="InterPro" id="IPR029039">
    <property type="entry name" value="Flavoprotein-like_sf"/>
</dbReference>
<name>A0AAF0CG95_9PROT</name>
<keyword evidence="3" id="KW-1185">Reference proteome</keyword>
<sequence length="188" mass="20733">MTKSYQVSVLVGSLRKDSVNRKAAKVLARLAPSNLKFQFLEIGDLPFFNEDLEAGETPAEWLRFREELSASDAVLFVTPEYNRSVPAVLKNAIDVGSRPYGESSWAKKPAAVVTVSPSGIGGFGANHHLRQSLVFLDMPVLQQPEAYIGGGWDMFDEQGDIKSDDTRAFFKSIIDAFGDWIERTATTS</sequence>
<dbReference type="AlphaFoldDB" id="A0AAF0CG95"/>
<feature type="domain" description="NADPH-dependent FMN reductase-like" evidence="1">
    <location>
        <begin position="7"/>
        <end position="152"/>
    </location>
</feature>
<dbReference type="PANTHER" id="PTHR30543:SF21">
    <property type="entry name" value="NAD(P)H-DEPENDENT FMN REDUCTASE LOT6"/>
    <property type="match status" value="1"/>
</dbReference>
<dbReference type="SUPFAM" id="SSF52218">
    <property type="entry name" value="Flavoproteins"/>
    <property type="match status" value="1"/>
</dbReference>
<dbReference type="GO" id="GO:0016491">
    <property type="term" value="F:oxidoreductase activity"/>
    <property type="evidence" value="ECO:0007669"/>
    <property type="project" value="InterPro"/>
</dbReference>
<reference evidence="2" key="1">
    <citation type="submission" date="2023-02" db="EMBL/GenBank/DDBJ databases">
        <title>Genome sequence of Hyphococcus flavus.</title>
        <authorList>
            <person name="Rong J.-C."/>
            <person name="Zhao Q."/>
            <person name="Yi M."/>
            <person name="Wu J.-Y."/>
        </authorList>
    </citation>
    <scope>NUCLEOTIDE SEQUENCE</scope>
    <source>
        <strain evidence="2">MCCC 1K03223</strain>
    </source>
</reference>
<dbReference type="RefSeq" id="WP_274493817.1">
    <property type="nucleotide sequence ID" value="NZ_CP118166.1"/>
</dbReference>
<dbReference type="KEGG" id="hfl:PUV54_01860"/>
<evidence type="ECO:0000313" key="3">
    <source>
        <dbReference type="Proteomes" id="UP001214043"/>
    </source>
</evidence>
<dbReference type="Gene3D" id="3.40.50.360">
    <property type="match status" value="1"/>
</dbReference>
<gene>
    <name evidence="2" type="ORF">PUV54_01860</name>
</gene>
<organism evidence="2 3">
    <name type="scientific">Hyphococcus flavus</name>
    <dbReference type="NCBI Taxonomy" id="1866326"/>
    <lineage>
        <taxon>Bacteria</taxon>
        <taxon>Pseudomonadati</taxon>
        <taxon>Pseudomonadota</taxon>
        <taxon>Alphaproteobacteria</taxon>
        <taxon>Parvularculales</taxon>
        <taxon>Parvularculaceae</taxon>
        <taxon>Hyphococcus</taxon>
    </lineage>
</organism>
<accession>A0AAF0CG95</accession>
<dbReference type="EMBL" id="CP118166">
    <property type="protein sequence ID" value="WDI31933.1"/>
    <property type="molecule type" value="Genomic_DNA"/>
</dbReference>
<proteinExistence type="predicted"/>
<dbReference type="PANTHER" id="PTHR30543">
    <property type="entry name" value="CHROMATE REDUCTASE"/>
    <property type="match status" value="1"/>
</dbReference>
<dbReference type="InterPro" id="IPR005025">
    <property type="entry name" value="FMN_Rdtase-like_dom"/>
</dbReference>
<dbReference type="GO" id="GO:0010181">
    <property type="term" value="F:FMN binding"/>
    <property type="evidence" value="ECO:0007669"/>
    <property type="project" value="TreeGrafter"/>
</dbReference>
<protein>
    <submittedName>
        <fullName evidence="2">NAD(P)H-dependent oxidoreductase</fullName>
    </submittedName>
</protein>
<dbReference type="Proteomes" id="UP001214043">
    <property type="component" value="Chromosome"/>
</dbReference>
<dbReference type="InterPro" id="IPR050712">
    <property type="entry name" value="NAD(P)H-dep_reductase"/>
</dbReference>
<evidence type="ECO:0000313" key="2">
    <source>
        <dbReference type="EMBL" id="WDI31933.1"/>
    </source>
</evidence>